<feature type="region of interest" description="Disordered" evidence="8">
    <location>
        <begin position="5591"/>
        <end position="5640"/>
    </location>
</feature>
<keyword evidence="2" id="KW-0813">Transport</keyword>
<sequence length="5640" mass="621672">MASSASGRLPLLFLGLFGLFTGVSADSQSPQSSQSPPSVMRRAGVAEAGRLSPKPLMRSQREPGPEPAEPAEPVLKPTVSASSRTLRRPLFDSLAESEDLDLDGCGLAPWSSWSVCSCGGRRLRTRDAFGLLEEQLQGGPGPGALTRFSGELLVKAPGRYLFQWPEQWPLQRLQVGAALRASNATTRWVRYLAKGAHSLVVEAEKPPGSSAGLPLQYRGPDTQEEPILLPRSVLRHGAGKGCEARAVEAGRCPACAVDCEWNDWADWSKCVASTAPCGRGQETRSRSVQRRAASGEKPSLLEGGHTSDCGDPLILELSSIHQVNITDRHQVQHITTPCHMALAACAETERERSTHVTRPQAGQETREKSMALESEERPSDVSAILRSAVLEAQEAVAEEVRKLFLALREEIPANFDKMWEIVGGGDKGGIIVRDGETTKSNQLDDRLSTGALVEEVELKGDRLHYKLVLGTGPPDGWVSTKLKDKDLAVKTDKAPVSSPPPTSVGPKGEAPLPIGLFFPGQGSQYVKMMEKVMDIAAVKEMIEKSKPILGYDILEICLNGPEDKLEETRYCQPAMFLGGLAGLEKLKQDKPEAVSRASVMAGLSLGEYTALCAAGVMSFEDGLKLVKLRGEAMQEAATSGAKKQLMLSVAGLERAKLDPLCREAASKEDGGVCSVANCLFPQGFSIGGTEKAINTLKELAEKNGALQAKVLKTAGAFHTSLMQPAQDKLSAALEETLPNMKPPMHSVWMNASAQPIRPGTDPKEIVALLKRQLTNPVLWDDSMKAILKEGVNEFYEVGPMKQIKAMMKRIDATAWKATTNVEALIPVLDLLQEIRRDSRMGAVRSSASLGGRDNRSPQEMKEHRSLEVSDVPRILRRVSAPLNAARAAVSANRAAMRLKRSFISPENSEEIDETPQGPAPARRVRPALSREGIRPLQTQLQEATTNRIPTILRVDDADGEAASAPSVREALASGSLDGLVLSAIVQWFAFEPRVVGPFALYRVHVLKLRVERQEAEIAELKAVPGFGFVQGPTEEEIALDRLAPEPASSLSSDWTFRLEVAREIGRFLKAGFERKKWSGTSDRDKVSLKNRIYVLVRDKGGCTFTDPVLAFRSWRGMKDLVETKGNLFDSVFVGFSSQREPVVAVAVAGFQILIPDLHLGGWQCRLYDTAPGAVHPIPAAADAGLDPADLAAALFPDERRLSGPPGQVEEVTSPALPSPALPQGLPSPQADFRHGTSSQTSSMNDSEDAPSERSVHSTVRTDRRMSAVRPMNSLEILPNYLNVQDLSREPLPLYRRVADALAKPFRCWRAPPGRSPHPARKTVTKVRPSLRTGGSTNLEAKMAIKAQGRLARRTAVVLQASEMEKLKSKAWWRCGRKADWPFADPSGRPRQCWDMVASALLCLQLLYLPFQAAFVSNTDFQDPAFFTINVCLLAMDIFWTADLLLNFTTGYRDAVQVLHCDFRSTSAHYLRSWFPVDLLATVPALLLHLLVLDGQIRRDESHLWPLRWLGFSPFLRTPRLWRAFHMLRRLEANLKSSLVSSVVALVQLVMLPIIFSHISACALWYLGRSNLESDATTSSWIKLGLDISDAPGALQAVSVGERYMTAMYFAITVMSTVGLGDINMNLSNERALLCVIMATTSLVVGVAVNGVATIVSKLSERTAVTNEQLAKVSRFLRVYSVPGDLQSRVHNYLLQFFENQEREETKSMLMKWLIKSEVLRVNVNMALTGTCLATHHLLQLVPADILVDICDICDMEFHPPGQELILEGAEVKSCFYIRRGLVQTRRNIGKVDSSKLSRAMTTKSLAFAGGPGEEMEDIDEIQKEVEAVEAARPDAQLHGGSFLGDVRLFLGASRSWKTVTCSSFCELISIDVEKFRSLMVSHLPELFDVLVIYSAIDNHCPKALQRCLEAVAAMQMAAWCTAKGDDNGTTAAAAATTTTTTTRTTSTIDMVQWFIYSQFDGTTTCEAAGFQHQSEMYPAGHCVDRSTDDTNASAIVTVNSTALKADSYSSSNCSGSITDTIYRLSSSCQPEGNQSYQMSDDTNAGVIDMRACIDGQWGTRQMLLPLDTCIMLSGVNSYPGKLSCVSGQLRVIPFDDAACSMATANADAIVENLTFAVPGTCKMVMLPFGELSVALYSEQCLSPEVPLLFGEGLLHHCAKKNAESCADFLIEQLGADVSVLDQEEKTPAQVAAKLKHKEVFWAVIKHGSIVTDQDVLPKEAQSIRNRTKRGVQVLSSGSLEAEGDEKNWTPSELRERLQQSGLNLGLYGHEGHKSLEDLVAELHTCQSELVTGPGKRIHRRVKLVRLQLLAIIDNSVRALVEVQSDAWLRAAHQKLGKLPCRRIRQDETVEEAMKALMLDLGMPEHLLEEKLVVPVANCIRVESKVSMGFPGLESEYIVHESSWKIRAAALAKAAQIGLPQGNAFSVESPGAQGPNRRLFWPVLLNIHLDAKQEMARTEERRLRLESEAAQSRAAGVPAEVMEKGLAGQAEVAVIRGETEFHEECEEKERRVAGEPKRVRFRQSTEKGEALPQPSDSGGLDRPNPTSRLPAERLLLIMAGFKKRYATPVRRLPVTPNMLLSLFEQLWKSDLEEASGLWLALCLGYFFLLRASEFLPVMHLPGSRHLKGGDLLLRKEGKLCDAASLRQADEVVIHLRGSKTDRYNHGATCNHLCGEPPLCPVDATIRMFVAYPERYYGMEESHLPLLRNVTRENLQMMIARAASHCGMQGLGAATSDVYHEYIWEDLRVRFENSHRRTDSSTALARLNPLRAFGAGRVVEVGMRIMCGRRIYHSADAPVTPDSNRILRFVFVDQPLPAAGRRKLELGMEFSSLQAVVRCYTRFFSFLQLARCWVRGTGPSTPADGKRERRGRSRSWIGVAFETSPMASVRKGGAYWERSRASELMEAGGLPGQESSDPLITAVPPDTSGLYEKAKKGTGNFLAQKKYTQEERFLLAFSTMSLRDQENSRGADPGFTQELETMQSHARGEEGPVHRPEVLRQWGNEGFKELEQLKRKFILPFACSRGARGTTAWQSPGLLSQIQVPAELVAEVQKPLQVSLEQLQLEVDDYAENDFPLELLSTRRDPLFFDGVRRLLFSLTRLIGLCSHLLYWNAFAHLHSFPLPESTRQSLVLTIQEAWSKLDELAKNKLSKADAHAREFFVPVFLLFLKWGIEKALLLQYHKLLRDPDCGEDATTQLLDHINVAVMCLFDPDCVAANFGTLDGSSEAVRLWRKLHINQMKHGLYDVPGWDGKACKWLVKKTLKHRELGCGPHCVDRPRAVEHTADDFDKLGGLGKLLLEILRMRKALLRILKELELRQPHLERENLDPPQEGREAELAAEVRDLKLLVADLSARVRKLELEQESFKEFELVSSSAAGSTEPVPQAAEVAYPVPTEQEKILIGVGKWIRDRVQGLGRGLSGREKIPQQSRIYLLFKDFDGKVYNPARLFFRWRDLEPLVKRPTGDSRQDFGTSVYIGLPNQEALVYTGTGETIYEYPVGYLSVEQGGGHSILVDIIFISKVQNRLLVAVPLSAWHRQVSRRKLPPGVLSKAVALGVAGCTSDFRHQASENSTVKVWVGYLKAELEEKVFFESPGEPGRSEKVQFEQDGGGEACLPFAEALVVVADEKFSFCSAVSQESASEERLRKLEDGMALIQASLQQLAKNGPAATSGDSRPKAAAAPKPETRTAQSLRGLDPGVVQSARSAGIPEAHLFQMASLVRKKNPGLGDHPKQTVQEDALGEPVEEEEGEEQDESGFAGGPGGSMEKALIKLTDIVSLLAKQKNKKASLEELLDENGSTGEALSSGSSRKHSAILKALRKALVENPEQIYQSIRANMLEDFHSRVGGPGEAEGSGTFRGWLEHRSRIPNIQSSVRVAWSVGGALDALESGQVSECKARLALLIAQLDQVAYDHGQWLIAHEAGLEATSPPFSAFSRHLLPAANESQFTRLLDARWVEAFVQKVKEVEEYTDRRNRLVKPKSALNEELVNQPEKPPKTPKGGKGRDAQKGSGRGRLDLPAAGRVDHEPAVHAQQPGASASTVEASSWWNSSLRVALKGGTKFSIFLRTLLKVATPASEKEATGKPWPMPVPYPAVWRREAGDHELEDFSFKRAVNMMVASLNWMFLRRPPVAPACIRVGTKLSNMQWRVVRELERLSFSWKRKTVTAVDMGRTASKIEALENAVHFLTSLNTEGSDLIFENDPFTPLPRRGYGKLPSFRDLRPGLRHAFGGDVIGNAGTSGQSVTAKAIVADRIKFRGTPSFDPSPYLDRRGEAIFNRPLDMALTPEDVGVDPPKVKIHASRTERDRLLHLLDAGNRLGFVGGSTALRGYQAGLFAVGKDLTTDRLIFDSRPFNTLERAEDFKGEKYVYASLATLAMGDACAVEIAQTAHVALLVQSGLLHEDNMLAMNMCCPRSPSMIGVVIDDLIALELVAKETFEAGVSCKGGEAIESMLGRYIDAGLTPHEKKTFKDQLLGEYWGASVDGQEGLVKASLSRALPIFAITSAVVAMGVTNLGLLEILVGSWTSVFLFRRRLLSLFSVVYEPLQRGLKRQHIIKLSDELRDELVMIVSLGPLACTDLRCWNSSLIYCSDASDWGIGITKAALPSGFEAEVHRHRLRKPVWTKLLSPLRRLQRLKGVLPPAEELPDGQLLPGHPLWLALAGSLEYTEVFRRKAARDTHINILELRGRSWMLDKGSGILKDFRHLRSFGLKWDLSKVEKTSQGPGVEIRLAFSDAMTLLLDFSEDRFEWNRQLGTLPEVLQQYPGFLDLYSGARGIPKVMVSSAPCWVLCFDNETDSDQDLLDPTVQRVVLGLLRGRDLSYRAAVSLDEVLLVEPATAQLGQRVHTAFLEWVSSNLSSDSAESLLSCPETLGELVRLFGVYMFESMQSLYMYKQLITFLQRERPGLRAHFGGAWQTVSRWEICEPAVHRTPLPYGIFQAMIAVGLVWGWWRWAACTALAFFGMCRPGEVLRAFREDLLLPSDLLGEEINSIFLTIRSPKTRRRGGGRVQHAKVQDPIGSLLCATVFGPLSLRASLYPGSPASYRRRWDAVLRALEIPARLKLTPASLRAGGVVREYRRAADISGLMWRQHLMSFQASSGSFREVEDSCGISFRIPRDTFLFVTWMLMRIFESDGPARLWAREQTKTGMHKSVVANYLEFIGEFNVLEVRAKIKARAEDGAGQLTAMIGAVAAEGVVGRYEAWLVREIMTNSSSSINVLTERDQVMPPQSGDGRDLDRLADRSSLWWMGSCHCKCSQPRGFSAVFVAGAHDTSPSYTDVKIYNGNEILFHWIFRGFRADTDLSVQQQFADEFFIKGVCRGRVRLSVVVAAFSGWRVSVFSFECGGRTYSDAVGNDADRVEFRYRDSNNRIDLKEQRARIKGPEQTEQFAQLAAAHQHWWHKAQTLDAEKVGVLVSFVAGLDAGNFHVQTESKLFVRDSEIVSTWALAEMTRTGGLVRRDSPGDRRHKPGLVRSTAKLTPQMFAEMTGPGSQFVTRSAAASSSAQQVREVMEAEPDQAAPSPSQDKASETVFSESLGYQMGFGRCEKIPRQRDAKSIAQFQRDLAIRALAAPVLAPKAVAALRKVQAEKVAAAVAEGKAKAEAKASASSRTVGSAPEESADTTAPGGPNLPLTSAPFAPPTLSPIP</sequence>
<dbReference type="PANTHER" id="PTHR47170">
    <property type="entry name" value="MALONYL-COA ACP TRANSACYLASE, ACP-BINDING"/>
    <property type="match status" value="1"/>
</dbReference>
<proteinExistence type="predicted"/>
<reference evidence="12 13" key="1">
    <citation type="submission" date="2016-02" db="EMBL/GenBank/DDBJ databases">
        <title>Genome analysis of coral dinoflagellate symbionts highlights evolutionary adaptations to a symbiotic lifestyle.</title>
        <authorList>
            <person name="Aranda M."/>
            <person name="Li Y."/>
            <person name="Liew Y.J."/>
            <person name="Baumgarten S."/>
            <person name="Simakov O."/>
            <person name="Wilson M."/>
            <person name="Piel J."/>
            <person name="Ashoor H."/>
            <person name="Bougouffa S."/>
            <person name="Bajic V.B."/>
            <person name="Ryu T."/>
            <person name="Ravasi T."/>
            <person name="Bayer T."/>
            <person name="Micklem G."/>
            <person name="Kim H."/>
            <person name="Bhak J."/>
            <person name="Lajeunesse T.C."/>
            <person name="Voolstra C.R."/>
        </authorList>
    </citation>
    <scope>NUCLEOTIDE SEQUENCE [LARGE SCALE GENOMIC DNA]</scope>
    <source>
        <strain evidence="12 13">CCMP2467</strain>
    </source>
</reference>
<dbReference type="InterPro" id="IPR016035">
    <property type="entry name" value="Acyl_Trfase/lysoPLipase"/>
</dbReference>
<feature type="region of interest" description="Disordered" evidence="8">
    <location>
        <begin position="842"/>
        <end position="867"/>
    </location>
</feature>
<dbReference type="SUPFAM" id="SSF51206">
    <property type="entry name" value="cAMP-binding domain-like"/>
    <property type="match status" value="1"/>
</dbReference>
<keyword evidence="5" id="KW-0406">Ion transport</keyword>
<feature type="compositionally biased region" description="Low complexity" evidence="8">
    <location>
        <begin position="27"/>
        <end position="38"/>
    </location>
</feature>
<dbReference type="PROSITE" id="PS50092">
    <property type="entry name" value="TSP1"/>
    <property type="match status" value="1"/>
</dbReference>
<dbReference type="PROSITE" id="PS50042">
    <property type="entry name" value="CNMP_BINDING_3"/>
    <property type="match status" value="1"/>
</dbReference>
<evidence type="ECO:0000256" key="8">
    <source>
        <dbReference type="SAM" id="MobiDB-lite"/>
    </source>
</evidence>
<comment type="caution">
    <text evidence="12">The sequence shown here is derived from an EMBL/GenBank/DDBJ whole genome shotgun (WGS) entry which is preliminary data.</text>
</comment>
<dbReference type="CDD" id="cd00038">
    <property type="entry name" value="CAP_ED"/>
    <property type="match status" value="1"/>
</dbReference>
<dbReference type="InterPro" id="IPR052760">
    <property type="entry name" value="Mitochondrial_malonyltrans"/>
</dbReference>
<keyword evidence="7" id="KW-0175">Coiled coil</keyword>
<gene>
    <name evidence="12" type="primary">MCAT</name>
    <name evidence="12" type="ORF">AK812_SmicGene36301</name>
</gene>
<feature type="region of interest" description="Disordered" evidence="8">
    <location>
        <begin position="3977"/>
        <end position="4015"/>
    </location>
</feature>
<dbReference type="InterPro" id="IPR036383">
    <property type="entry name" value="TSP1_rpt_sf"/>
</dbReference>
<feature type="region of interest" description="Disordered" evidence="8">
    <location>
        <begin position="906"/>
        <end position="925"/>
    </location>
</feature>
<dbReference type="Gene3D" id="1.25.40.20">
    <property type="entry name" value="Ankyrin repeat-containing domain"/>
    <property type="match status" value="1"/>
</dbReference>
<feature type="transmembrane region" description="Helical" evidence="9">
    <location>
        <begin position="1603"/>
        <end position="1620"/>
    </location>
</feature>
<feature type="region of interest" description="Disordered" evidence="8">
    <location>
        <begin position="3661"/>
        <end position="3693"/>
    </location>
</feature>
<dbReference type="Gene3D" id="2.20.100.10">
    <property type="entry name" value="Thrombospondin type-1 (TSP1) repeat"/>
    <property type="match status" value="1"/>
</dbReference>
<evidence type="ECO:0000313" key="12">
    <source>
        <dbReference type="EMBL" id="OLP82995.1"/>
    </source>
</evidence>
<dbReference type="SUPFAM" id="SSF52151">
    <property type="entry name" value="FabD/lysophospholipase-like"/>
    <property type="match status" value="1"/>
</dbReference>
<feature type="compositionally biased region" description="Acidic residues" evidence="8">
    <location>
        <begin position="3736"/>
        <end position="3751"/>
    </location>
</feature>
<feature type="chain" id="PRO_5013136202" evidence="10">
    <location>
        <begin position="26"/>
        <end position="5640"/>
    </location>
</feature>
<dbReference type="InterPro" id="IPR014710">
    <property type="entry name" value="RmlC-like_jellyroll"/>
</dbReference>
<dbReference type="Gene3D" id="2.60.120.10">
    <property type="entry name" value="Jelly Rolls"/>
    <property type="match status" value="1"/>
</dbReference>
<dbReference type="InterPro" id="IPR036770">
    <property type="entry name" value="Ankyrin_rpt-contain_sf"/>
</dbReference>
<dbReference type="GO" id="GO:0016740">
    <property type="term" value="F:transferase activity"/>
    <property type="evidence" value="ECO:0007669"/>
    <property type="project" value="InterPro"/>
</dbReference>
<evidence type="ECO:0000256" key="10">
    <source>
        <dbReference type="SAM" id="SignalP"/>
    </source>
</evidence>
<feature type="domain" description="Cyclic nucleotide-binding" evidence="11">
    <location>
        <begin position="1737"/>
        <end position="1879"/>
    </location>
</feature>
<feature type="region of interest" description="Disordered" evidence="8">
    <location>
        <begin position="2505"/>
        <end position="2544"/>
    </location>
</feature>
<dbReference type="SUPFAM" id="SSF48403">
    <property type="entry name" value="Ankyrin repeat"/>
    <property type="match status" value="1"/>
</dbReference>
<feature type="region of interest" description="Disordered" evidence="8">
    <location>
        <begin position="275"/>
        <end position="306"/>
    </location>
</feature>
<evidence type="ECO:0000256" key="9">
    <source>
        <dbReference type="SAM" id="Phobius"/>
    </source>
</evidence>
<keyword evidence="10" id="KW-0732">Signal</keyword>
<evidence type="ECO:0000256" key="4">
    <source>
        <dbReference type="ARBA" id="ARBA00022989"/>
    </source>
</evidence>
<accession>A0A1Q9CJB5</accession>
<dbReference type="EMBL" id="LSRX01001151">
    <property type="protein sequence ID" value="OLP82995.1"/>
    <property type="molecule type" value="Genomic_DNA"/>
</dbReference>
<keyword evidence="4 9" id="KW-1133">Transmembrane helix</keyword>
<feature type="compositionally biased region" description="Polar residues" evidence="8">
    <location>
        <begin position="1235"/>
        <end position="1244"/>
    </location>
</feature>
<feature type="region of interest" description="Disordered" evidence="8">
    <location>
        <begin position="5498"/>
        <end position="5523"/>
    </location>
</feature>
<evidence type="ECO:0000259" key="11">
    <source>
        <dbReference type="PROSITE" id="PS50042"/>
    </source>
</evidence>
<dbReference type="SMART" id="SM00827">
    <property type="entry name" value="PKS_AT"/>
    <property type="match status" value="1"/>
</dbReference>
<dbReference type="Gene3D" id="3.40.366.10">
    <property type="entry name" value="Malonyl-Coenzyme A Acyl Carrier Protein, domain 2"/>
    <property type="match status" value="1"/>
</dbReference>
<feature type="region of interest" description="Disordered" evidence="8">
    <location>
        <begin position="489"/>
        <end position="508"/>
    </location>
</feature>
<dbReference type="Gene3D" id="1.10.287.70">
    <property type="match status" value="1"/>
</dbReference>
<keyword evidence="6 9" id="KW-0472">Membrane</keyword>
<protein>
    <submittedName>
        <fullName evidence="12">Malonyl-CoA-acyl carrier protein transacylase, mitochondrial</fullName>
    </submittedName>
</protein>
<comment type="subcellular location">
    <subcellularLocation>
        <location evidence="1">Membrane</location>
        <topology evidence="1">Multi-pass membrane protein</topology>
    </subcellularLocation>
</comment>
<keyword evidence="13" id="KW-1185">Reference proteome</keyword>
<feature type="compositionally biased region" description="Basic and acidic residues" evidence="8">
    <location>
        <begin position="364"/>
        <end position="377"/>
    </location>
</feature>
<feature type="region of interest" description="Disordered" evidence="8">
    <location>
        <begin position="1198"/>
        <end position="1260"/>
    </location>
</feature>
<feature type="transmembrane region" description="Helical" evidence="9">
    <location>
        <begin position="1632"/>
        <end position="1655"/>
    </location>
</feature>
<dbReference type="GO" id="GO:0005216">
    <property type="term" value="F:monoatomic ion channel activity"/>
    <property type="evidence" value="ECO:0007669"/>
    <property type="project" value="InterPro"/>
</dbReference>
<dbReference type="InterPro" id="IPR000595">
    <property type="entry name" value="cNMP-bd_dom"/>
</dbReference>
<feature type="region of interest" description="Disordered" evidence="8">
    <location>
        <begin position="1312"/>
        <end position="1332"/>
    </location>
</feature>
<dbReference type="InterPro" id="IPR000884">
    <property type="entry name" value="TSP1_rpt"/>
</dbReference>
<dbReference type="Proteomes" id="UP000186817">
    <property type="component" value="Unassembled WGS sequence"/>
</dbReference>
<feature type="region of interest" description="Disordered" evidence="8">
    <location>
        <begin position="25"/>
        <end position="81"/>
    </location>
</feature>
<dbReference type="InterPro" id="IPR005821">
    <property type="entry name" value="Ion_trans_dom"/>
</dbReference>
<evidence type="ECO:0000256" key="1">
    <source>
        <dbReference type="ARBA" id="ARBA00004141"/>
    </source>
</evidence>
<name>A0A1Q9CJB5_SYMMI</name>
<feature type="compositionally biased region" description="Basic and acidic residues" evidence="8">
    <location>
        <begin position="2505"/>
        <end position="2528"/>
    </location>
</feature>
<feature type="transmembrane region" description="Helical" evidence="9">
    <location>
        <begin position="1538"/>
        <end position="1566"/>
    </location>
</feature>
<evidence type="ECO:0000256" key="7">
    <source>
        <dbReference type="SAM" id="Coils"/>
    </source>
</evidence>
<dbReference type="SUPFAM" id="SSF82895">
    <property type="entry name" value="TSP-1 type 1 repeat"/>
    <property type="match status" value="1"/>
</dbReference>
<feature type="transmembrane region" description="Helical" evidence="9">
    <location>
        <begin position="1472"/>
        <end position="1492"/>
    </location>
</feature>
<evidence type="ECO:0000256" key="5">
    <source>
        <dbReference type="ARBA" id="ARBA00023065"/>
    </source>
</evidence>
<dbReference type="OrthoDB" id="432483at2759"/>
<organism evidence="12 13">
    <name type="scientific">Symbiodinium microadriaticum</name>
    <name type="common">Dinoflagellate</name>
    <name type="synonym">Zooxanthella microadriatica</name>
    <dbReference type="NCBI Taxonomy" id="2951"/>
    <lineage>
        <taxon>Eukaryota</taxon>
        <taxon>Sar</taxon>
        <taxon>Alveolata</taxon>
        <taxon>Dinophyceae</taxon>
        <taxon>Suessiales</taxon>
        <taxon>Symbiodiniaceae</taxon>
        <taxon>Symbiodinium</taxon>
    </lineage>
</organism>
<feature type="compositionally biased region" description="Polar residues" evidence="8">
    <location>
        <begin position="5514"/>
        <end position="5523"/>
    </location>
</feature>
<keyword evidence="3 9" id="KW-0812">Transmembrane</keyword>
<evidence type="ECO:0000256" key="3">
    <source>
        <dbReference type="ARBA" id="ARBA00022692"/>
    </source>
</evidence>
<feature type="coiled-coil region" evidence="7">
    <location>
        <begin position="2447"/>
        <end position="2474"/>
    </location>
</feature>
<dbReference type="SUPFAM" id="SSF81324">
    <property type="entry name" value="Voltage-gated potassium channels"/>
    <property type="match status" value="1"/>
</dbReference>
<evidence type="ECO:0000313" key="13">
    <source>
        <dbReference type="Proteomes" id="UP000186817"/>
    </source>
</evidence>
<dbReference type="GO" id="GO:0016020">
    <property type="term" value="C:membrane"/>
    <property type="evidence" value="ECO:0007669"/>
    <property type="project" value="UniProtKB-SubCell"/>
</dbReference>
<feature type="compositionally biased region" description="Basic and acidic residues" evidence="8">
    <location>
        <begin position="852"/>
        <end position="867"/>
    </location>
</feature>
<feature type="signal peptide" evidence="10">
    <location>
        <begin position="1"/>
        <end position="25"/>
    </location>
</feature>
<dbReference type="Pfam" id="PF00698">
    <property type="entry name" value="Acyl_transf_1"/>
    <property type="match status" value="1"/>
</dbReference>
<dbReference type="Gene3D" id="3.30.70.250">
    <property type="entry name" value="Malonyl-CoA ACP transacylase, ACP-binding"/>
    <property type="match status" value="1"/>
</dbReference>
<evidence type="ECO:0000256" key="6">
    <source>
        <dbReference type="ARBA" id="ARBA00023136"/>
    </source>
</evidence>
<dbReference type="PANTHER" id="PTHR47170:SF2">
    <property type="entry name" value="MALONYL-COA:ACP TRANSACYLASE (MAT) DOMAIN-CONTAINING PROTEIN"/>
    <property type="match status" value="1"/>
</dbReference>
<feature type="compositionally biased region" description="Pro residues" evidence="8">
    <location>
        <begin position="5631"/>
        <end position="5640"/>
    </location>
</feature>
<dbReference type="InterPro" id="IPR018490">
    <property type="entry name" value="cNMP-bd_dom_sf"/>
</dbReference>
<feature type="region of interest" description="Disordered" evidence="8">
    <location>
        <begin position="3719"/>
        <end position="3759"/>
    </location>
</feature>
<dbReference type="Pfam" id="PF00520">
    <property type="entry name" value="Ion_trans"/>
    <property type="match status" value="1"/>
</dbReference>
<dbReference type="InterPro" id="IPR001227">
    <property type="entry name" value="Ac_transferase_dom_sf"/>
</dbReference>
<feature type="region of interest" description="Disordered" evidence="8">
    <location>
        <begin position="349"/>
        <end position="377"/>
    </location>
</feature>
<dbReference type="InterPro" id="IPR014043">
    <property type="entry name" value="Acyl_transferase_dom"/>
</dbReference>
<feature type="compositionally biased region" description="Basic and acidic residues" evidence="8">
    <location>
        <begin position="1250"/>
        <end position="1260"/>
    </location>
</feature>
<evidence type="ECO:0000256" key="2">
    <source>
        <dbReference type="ARBA" id="ARBA00022448"/>
    </source>
</evidence>